<evidence type="ECO:0000313" key="2">
    <source>
        <dbReference type="Proteomes" id="UP000745663"/>
    </source>
</evidence>
<proteinExistence type="predicted"/>
<gene>
    <name evidence="1" type="ORF">H8F21_02995</name>
</gene>
<evidence type="ECO:0008006" key="3">
    <source>
        <dbReference type="Google" id="ProtNLM"/>
    </source>
</evidence>
<reference evidence="1 2" key="1">
    <citation type="submission" date="2020-08" db="EMBL/GenBank/DDBJ databases">
        <title>Description of novel Pseudomonas species.</title>
        <authorList>
            <person name="Duman M."/>
            <person name="Mulet M."/>
            <person name="Altun S."/>
            <person name="Saticioglu I.B."/>
            <person name="Lalucat J."/>
            <person name="Garcia-Valdes E."/>
        </authorList>
    </citation>
    <scope>NUCLEOTIDE SEQUENCE [LARGE SCALE GENOMIC DNA]</scope>
    <source>
        <strain evidence="1 2">P66</strain>
    </source>
</reference>
<keyword evidence="2" id="KW-1185">Reference proteome</keyword>
<evidence type="ECO:0000313" key="1">
    <source>
        <dbReference type="EMBL" id="MBM5456533.1"/>
    </source>
</evidence>
<dbReference type="EMBL" id="JACOPV010000002">
    <property type="protein sequence ID" value="MBM5456533.1"/>
    <property type="molecule type" value="Genomic_DNA"/>
</dbReference>
<name>A0ABS2BU09_9PSED</name>
<dbReference type="RefSeq" id="WP_203541716.1">
    <property type="nucleotide sequence ID" value="NZ_JACOPV010000002.1"/>
</dbReference>
<comment type="caution">
    <text evidence="1">The sequence shown here is derived from an EMBL/GenBank/DDBJ whole genome shotgun (WGS) entry which is preliminary data.</text>
</comment>
<organism evidence="1 2">
    <name type="scientific">Pseudomonas arcuscaelestis</name>
    <dbReference type="NCBI Taxonomy" id="2710591"/>
    <lineage>
        <taxon>Bacteria</taxon>
        <taxon>Pseudomonadati</taxon>
        <taxon>Pseudomonadota</taxon>
        <taxon>Gammaproteobacteria</taxon>
        <taxon>Pseudomonadales</taxon>
        <taxon>Pseudomonadaceae</taxon>
        <taxon>Pseudomonas</taxon>
    </lineage>
</organism>
<dbReference type="SUPFAM" id="SSF69279">
    <property type="entry name" value="Phage tail proteins"/>
    <property type="match status" value="1"/>
</dbReference>
<dbReference type="Proteomes" id="UP000745663">
    <property type="component" value="Unassembled WGS sequence"/>
</dbReference>
<accession>A0ABS2BU09</accession>
<sequence length="65" mass="7189">MFASANTAQFELLIPSVRNDFKVRAFEGTEAISSLYAIRIELVSEHANFDLERLLGQPASPSCES</sequence>
<protein>
    <recommendedName>
        <fullName evidence="3">Type VI secretion system tip protein VgrG</fullName>
    </recommendedName>
</protein>
<dbReference type="Gene3D" id="2.30.110.50">
    <property type="match status" value="1"/>
</dbReference>